<evidence type="ECO:0000313" key="1">
    <source>
        <dbReference type="EMBL" id="KAH7142627.1"/>
    </source>
</evidence>
<proteinExistence type="predicted"/>
<reference evidence="1" key="1">
    <citation type="journal article" date="2021" name="Nat. Commun.">
        <title>Genetic determinants of endophytism in the Arabidopsis root mycobiome.</title>
        <authorList>
            <person name="Mesny F."/>
            <person name="Miyauchi S."/>
            <person name="Thiergart T."/>
            <person name="Pickel B."/>
            <person name="Atanasova L."/>
            <person name="Karlsson M."/>
            <person name="Huettel B."/>
            <person name="Barry K.W."/>
            <person name="Haridas S."/>
            <person name="Chen C."/>
            <person name="Bauer D."/>
            <person name="Andreopoulos W."/>
            <person name="Pangilinan J."/>
            <person name="LaButti K."/>
            <person name="Riley R."/>
            <person name="Lipzen A."/>
            <person name="Clum A."/>
            <person name="Drula E."/>
            <person name="Henrissat B."/>
            <person name="Kohler A."/>
            <person name="Grigoriev I.V."/>
            <person name="Martin F.M."/>
            <person name="Hacquard S."/>
        </authorList>
    </citation>
    <scope>NUCLEOTIDE SEQUENCE</scope>
    <source>
        <strain evidence="1">MPI-CAGE-AT-0021</strain>
    </source>
</reference>
<sequence length="235" mass="26237">MDPEIMTQAQPAAGSSCPSLSSLDINNVNINEPPGVTLSPHEKLLIGSLLDLYEGNPTLKHLSLWSPRATFSDPMGIMVGYGEYAAGWYGIPALCHDTQIQSHAVTSAGNPIKLDLSNKYVVKGINKELTIDSAVRIYIGKDGKIDKVEDHWVANVPERPTQELQTYSVGSILAWGWQRGKDWMWWVVCTPTWWWTLWPMRRLNGTLIPLYIKPPKSEGEDVHMGARKDGKKKLS</sequence>
<accession>A0A9P9ER66</accession>
<protein>
    <submittedName>
        <fullName evidence="1">Uncharacterized protein</fullName>
    </submittedName>
</protein>
<gene>
    <name evidence="1" type="ORF">B0J13DRAFT_502952</name>
</gene>
<dbReference type="EMBL" id="JAGMUU010000011">
    <property type="protein sequence ID" value="KAH7142627.1"/>
    <property type="molecule type" value="Genomic_DNA"/>
</dbReference>
<name>A0A9P9ER66_9HYPO</name>
<organism evidence="1 2">
    <name type="scientific">Dactylonectria estremocensis</name>
    <dbReference type="NCBI Taxonomy" id="1079267"/>
    <lineage>
        <taxon>Eukaryota</taxon>
        <taxon>Fungi</taxon>
        <taxon>Dikarya</taxon>
        <taxon>Ascomycota</taxon>
        <taxon>Pezizomycotina</taxon>
        <taxon>Sordariomycetes</taxon>
        <taxon>Hypocreomycetidae</taxon>
        <taxon>Hypocreales</taxon>
        <taxon>Nectriaceae</taxon>
        <taxon>Dactylonectria</taxon>
    </lineage>
</organism>
<dbReference type="InterPro" id="IPR032710">
    <property type="entry name" value="NTF2-like_dom_sf"/>
</dbReference>
<dbReference type="AlphaFoldDB" id="A0A9P9ER66"/>
<evidence type="ECO:0000313" key="2">
    <source>
        <dbReference type="Proteomes" id="UP000717696"/>
    </source>
</evidence>
<dbReference type="Proteomes" id="UP000717696">
    <property type="component" value="Unassembled WGS sequence"/>
</dbReference>
<dbReference type="PANTHER" id="PTHR34213:SF2">
    <property type="entry name" value="NUCLEAR TRANSPORT FACTOR 2 (NTF2) FAMILY PROTEIN"/>
    <property type="match status" value="1"/>
</dbReference>
<dbReference type="OrthoDB" id="2400485at2759"/>
<keyword evidence="2" id="KW-1185">Reference proteome</keyword>
<dbReference type="SUPFAM" id="SSF54427">
    <property type="entry name" value="NTF2-like"/>
    <property type="match status" value="1"/>
</dbReference>
<dbReference type="PANTHER" id="PTHR34213">
    <property type="entry name" value="NUCLEAR TRANSPORT FACTOR 2 (NTF2) FAMILY PROTEIN"/>
    <property type="match status" value="1"/>
</dbReference>
<comment type="caution">
    <text evidence="1">The sequence shown here is derived from an EMBL/GenBank/DDBJ whole genome shotgun (WGS) entry which is preliminary data.</text>
</comment>